<dbReference type="PROSITE" id="PS50007">
    <property type="entry name" value="PIPLC_X_DOMAIN"/>
    <property type="match status" value="1"/>
</dbReference>
<name>A0AAD4G9Q5_BOLED</name>
<keyword evidence="3" id="KW-1185">Reference proteome</keyword>
<dbReference type="PANTHER" id="PTHR13593">
    <property type="match status" value="1"/>
</dbReference>
<dbReference type="AlphaFoldDB" id="A0AAD4G9Q5"/>
<dbReference type="GO" id="GO:0006629">
    <property type="term" value="P:lipid metabolic process"/>
    <property type="evidence" value="ECO:0007669"/>
    <property type="project" value="InterPro"/>
</dbReference>
<gene>
    <name evidence="2" type="ORF">L210DRAFT_3455995</name>
</gene>
<evidence type="ECO:0000313" key="3">
    <source>
        <dbReference type="Proteomes" id="UP001194468"/>
    </source>
</evidence>
<dbReference type="EMBL" id="WHUW01000046">
    <property type="protein sequence ID" value="KAF8431764.1"/>
    <property type="molecule type" value="Genomic_DNA"/>
</dbReference>
<organism evidence="2 3">
    <name type="scientific">Boletus edulis BED1</name>
    <dbReference type="NCBI Taxonomy" id="1328754"/>
    <lineage>
        <taxon>Eukaryota</taxon>
        <taxon>Fungi</taxon>
        <taxon>Dikarya</taxon>
        <taxon>Basidiomycota</taxon>
        <taxon>Agaricomycotina</taxon>
        <taxon>Agaricomycetes</taxon>
        <taxon>Agaricomycetidae</taxon>
        <taxon>Boletales</taxon>
        <taxon>Boletineae</taxon>
        <taxon>Boletaceae</taxon>
        <taxon>Boletoideae</taxon>
        <taxon>Boletus</taxon>
    </lineage>
</organism>
<accession>A0AAD4G9Q5</accession>
<dbReference type="Gene3D" id="3.20.20.190">
    <property type="entry name" value="Phosphatidylinositol (PI) phosphodiesterase"/>
    <property type="match status" value="1"/>
</dbReference>
<reference evidence="2" key="1">
    <citation type="submission" date="2019-10" db="EMBL/GenBank/DDBJ databases">
        <authorList>
            <consortium name="DOE Joint Genome Institute"/>
            <person name="Kuo A."/>
            <person name="Miyauchi S."/>
            <person name="Kiss E."/>
            <person name="Drula E."/>
            <person name="Kohler A."/>
            <person name="Sanchez-Garcia M."/>
            <person name="Andreopoulos B."/>
            <person name="Barry K.W."/>
            <person name="Bonito G."/>
            <person name="Buee M."/>
            <person name="Carver A."/>
            <person name="Chen C."/>
            <person name="Cichocki N."/>
            <person name="Clum A."/>
            <person name="Culley D."/>
            <person name="Crous P.W."/>
            <person name="Fauchery L."/>
            <person name="Girlanda M."/>
            <person name="Hayes R."/>
            <person name="Keri Z."/>
            <person name="LaButti K."/>
            <person name="Lipzen A."/>
            <person name="Lombard V."/>
            <person name="Magnuson J."/>
            <person name="Maillard F."/>
            <person name="Morin E."/>
            <person name="Murat C."/>
            <person name="Nolan M."/>
            <person name="Ohm R."/>
            <person name="Pangilinan J."/>
            <person name="Pereira M."/>
            <person name="Perotto S."/>
            <person name="Peter M."/>
            <person name="Riley R."/>
            <person name="Sitrit Y."/>
            <person name="Stielow B."/>
            <person name="Szollosi G."/>
            <person name="Zifcakova L."/>
            <person name="Stursova M."/>
            <person name="Spatafora J.W."/>
            <person name="Tedersoo L."/>
            <person name="Vaario L.-M."/>
            <person name="Yamada A."/>
            <person name="Yan M."/>
            <person name="Wang P."/>
            <person name="Xu J."/>
            <person name="Bruns T."/>
            <person name="Baldrian P."/>
            <person name="Vilgalys R."/>
            <person name="Henrissat B."/>
            <person name="Grigoriev I.V."/>
            <person name="Hibbett D."/>
            <person name="Nagy L.G."/>
            <person name="Martin F.M."/>
        </authorList>
    </citation>
    <scope>NUCLEOTIDE SEQUENCE</scope>
    <source>
        <strain evidence="2">BED1</strain>
    </source>
</reference>
<dbReference type="InterPro" id="IPR051057">
    <property type="entry name" value="PI-PLC_domain"/>
</dbReference>
<comment type="caution">
    <text evidence="2">The sequence shown here is derived from an EMBL/GenBank/DDBJ whole genome shotgun (WGS) entry which is preliminary data.</text>
</comment>
<feature type="domain" description="Phosphatidylinositol-specific phospholipase C X" evidence="1">
    <location>
        <begin position="123"/>
        <end position="263"/>
    </location>
</feature>
<dbReference type="InterPro" id="IPR017946">
    <property type="entry name" value="PLC-like_Pdiesterase_TIM-brl"/>
</dbReference>
<dbReference type="SMART" id="SM00148">
    <property type="entry name" value="PLCXc"/>
    <property type="match status" value="1"/>
</dbReference>
<dbReference type="InterPro" id="IPR000909">
    <property type="entry name" value="PLipase_C_PInositol-sp_X_dom"/>
</dbReference>
<evidence type="ECO:0000259" key="1">
    <source>
        <dbReference type="SMART" id="SM00148"/>
    </source>
</evidence>
<sequence>MHLTISNQTHDDLICRFGTKQGGDHYLLVPSLSDSIPFSPKSTPIWFLGCSQDGSFKEPTAITESVTSVAIKLTMAPGRKWERVTLQGDSPWIIYRNRLSRKHHGLVVFPYRDTSCFLASIPDSVPLSCLMLPGTHETMAFYGWPISQCQYKPLDTQLHAGIRVTDIRLSIIDGRLIAYHGIFPEFTPFADILVTLHNFLTSPSTASETVVVSIKQEDWDTELFPQLVHDEIVASPGGLQMWFLENRIPNLGEVRGKAVMFSRFGSDGCTNGIHPPIWPDSAKEGFEWECDGTLVRTHDWYGIPSFLSIHEKFSLSMEILNPPNFPVPTLSISFTSASSIPLALPPVIARGFGWPKWGLGFEGVNHRVGKWLLSQLSSDNAIRLQNAKVWHMDPDPRIRGWVLMDYYDDPIDAGIVPLLVECNFRGRMAGEEGW</sequence>
<reference evidence="2" key="2">
    <citation type="journal article" date="2020" name="Nat. Commun.">
        <title>Large-scale genome sequencing of mycorrhizal fungi provides insights into the early evolution of symbiotic traits.</title>
        <authorList>
            <person name="Miyauchi S."/>
            <person name="Kiss E."/>
            <person name="Kuo A."/>
            <person name="Drula E."/>
            <person name="Kohler A."/>
            <person name="Sanchez-Garcia M."/>
            <person name="Morin E."/>
            <person name="Andreopoulos B."/>
            <person name="Barry K.W."/>
            <person name="Bonito G."/>
            <person name="Buee M."/>
            <person name="Carver A."/>
            <person name="Chen C."/>
            <person name="Cichocki N."/>
            <person name="Clum A."/>
            <person name="Culley D."/>
            <person name="Crous P.W."/>
            <person name="Fauchery L."/>
            <person name="Girlanda M."/>
            <person name="Hayes R.D."/>
            <person name="Keri Z."/>
            <person name="LaButti K."/>
            <person name="Lipzen A."/>
            <person name="Lombard V."/>
            <person name="Magnuson J."/>
            <person name="Maillard F."/>
            <person name="Murat C."/>
            <person name="Nolan M."/>
            <person name="Ohm R.A."/>
            <person name="Pangilinan J."/>
            <person name="Pereira M.F."/>
            <person name="Perotto S."/>
            <person name="Peter M."/>
            <person name="Pfister S."/>
            <person name="Riley R."/>
            <person name="Sitrit Y."/>
            <person name="Stielow J.B."/>
            <person name="Szollosi G."/>
            <person name="Zifcakova L."/>
            <person name="Stursova M."/>
            <person name="Spatafora J.W."/>
            <person name="Tedersoo L."/>
            <person name="Vaario L.M."/>
            <person name="Yamada A."/>
            <person name="Yan M."/>
            <person name="Wang P."/>
            <person name="Xu J."/>
            <person name="Bruns T."/>
            <person name="Baldrian P."/>
            <person name="Vilgalys R."/>
            <person name="Dunand C."/>
            <person name="Henrissat B."/>
            <person name="Grigoriev I.V."/>
            <person name="Hibbett D."/>
            <person name="Nagy L.G."/>
            <person name="Martin F.M."/>
        </authorList>
    </citation>
    <scope>NUCLEOTIDE SEQUENCE</scope>
    <source>
        <strain evidence="2">BED1</strain>
    </source>
</reference>
<dbReference type="Proteomes" id="UP001194468">
    <property type="component" value="Unassembled WGS sequence"/>
</dbReference>
<dbReference type="GO" id="GO:0008081">
    <property type="term" value="F:phosphoric diester hydrolase activity"/>
    <property type="evidence" value="ECO:0007669"/>
    <property type="project" value="InterPro"/>
</dbReference>
<proteinExistence type="predicted"/>
<dbReference type="SUPFAM" id="SSF51695">
    <property type="entry name" value="PLC-like phosphodiesterases"/>
    <property type="match status" value="1"/>
</dbReference>
<evidence type="ECO:0000313" key="2">
    <source>
        <dbReference type="EMBL" id="KAF8431764.1"/>
    </source>
</evidence>
<protein>
    <submittedName>
        <fullName evidence="2">PLC-like phosphodiesterase</fullName>
    </submittedName>
</protein>
<dbReference type="PANTHER" id="PTHR13593:SF148">
    <property type="entry name" value="PHOSPHATIDYLINOSITOL-SPECIFIC PHOSPHOLIPASE C X DOMAIN-CONTAINING PROTEIN"/>
    <property type="match status" value="1"/>
</dbReference>